<sequence length="103" mass="10388">MRVSFAMFLVFLAACSREPRLSEPAAAGGAEPVAGIAEMPGTEAAAPPTGERAGSAPAHSCAQVIRFGAWAAGEYSALRLIGARMTPGANLDGLRIDDCAAAA</sequence>
<feature type="region of interest" description="Disordered" evidence="1">
    <location>
        <begin position="37"/>
        <end position="57"/>
    </location>
</feature>
<gene>
    <name evidence="2" type="ordered locus">Hoch_4395</name>
</gene>
<dbReference type="EMBL" id="CP001804">
    <property type="protein sequence ID" value="ACY16889.1"/>
    <property type="molecule type" value="Genomic_DNA"/>
</dbReference>
<evidence type="ECO:0000313" key="2">
    <source>
        <dbReference type="EMBL" id="ACY16889.1"/>
    </source>
</evidence>
<protein>
    <recommendedName>
        <fullName evidence="4">Lipoprotein</fullName>
    </recommendedName>
</protein>
<dbReference type="Proteomes" id="UP000001880">
    <property type="component" value="Chromosome"/>
</dbReference>
<evidence type="ECO:0000256" key="1">
    <source>
        <dbReference type="SAM" id="MobiDB-lite"/>
    </source>
</evidence>
<organism evidence="2 3">
    <name type="scientific">Haliangium ochraceum (strain DSM 14365 / JCM 11303 / SMP-2)</name>
    <dbReference type="NCBI Taxonomy" id="502025"/>
    <lineage>
        <taxon>Bacteria</taxon>
        <taxon>Pseudomonadati</taxon>
        <taxon>Myxococcota</taxon>
        <taxon>Polyangia</taxon>
        <taxon>Haliangiales</taxon>
        <taxon>Kofleriaceae</taxon>
        <taxon>Haliangium</taxon>
    </lineage>
</organism>
<dbReference type="KEGG" id="hoh:Hoch_4395"/>
<accession>D0LNI4</accession>
<evidence type="ECO:0000313" key="3">
    <source>
        <dbReference type="Proteomes" id="UP000001880"/>
    </source>
</evidence>
<dbReference type="STRING" id="502025.Hoch_4395"/>
<evidence type="ECO:0008006" key="4">
    <source>
        <dbReference type="Google" id="ProtNLM"/>
    </source>
</evidence>
<dbReference type="PROSITE" id="PS51257">
    <property type="entry name" value="PROKAR_LIPOPROTEIN"/>
    <property type="match status" value="1"/>
</dbReference>
<dbReference type="HOGENOM" id="CLU_2259849_0_0_7"/>
<name>D0LNI4_HALO1</name>
<reference evidence="2 3" key="1">
    <citation type="journal article" date="2010" name="Stand. Genomic Sci.">
        <title>Complete genome sequence of Haliangium ochraceum type strain (SMP-2).</title>
        <authorList>
            <consortium name="US DOE Joint Genome Institute (JGI-PGF)"/>
            <person name="Ivanova N."/>
            <person name="Daum C."/>
            <person name="Lang E."/>
            <person name="Abt B."/>
            <person name="Kopitz M."/>
            <person name="Saunders E."/>
            <person name="Lapidus A."/>
            <person name="Lucas S."/>
            <person name="Glavina Del Rio T."/>
            <person name="Nolan M."/>
            <person name="Tice H."/>
            <person name="Copeland A."/>
            <person name="Cheng J.F."/>
            <person name="Chen F."/>
            <person name="Bruce D."/>
            <person name="Goodwin L."/>
            <person name="Pitluck S."/>
            <person name="Mavromatis K."/>
            <person name="Pati A."/>
            <person name="Mikhailova N."/>
            <person name="Chen A."/>
            <person name="Palaniappan K."/>
            <person name="Land M."/>
            <person name="Hauser L."/>
            <person name="Chang Y.J."/>
            <person name="Jeffries C.D."/>
            <person name="Detter J.C."/>
            <person name="Brettin T."/>
            <person name="Rohde M."/>
            <person name="Goker M."/>
            <person name="Bristow J."/>
            <person name="Markowitz V."/>
            <person name="Eisen J.A."/>
            <person name="Hugenholtz P."/>
            <person name="Kyrpides N.C."/>
            <person name="Klenk H.P."/>
        </authorList>
    </citation>
    <scope>NUCLEOTIDE SEQUENCE [LARGE SCALE GENOMIC DNA]</scope>
    <source>
        <strain evidence="3">DSM 14365 / CIP 107738 / JCM 11303 / AJ 13395 / SMP-2</strain>
    </source>
</reference>
<keyword evidence="3" id="KW-1185">Reference proteome</keyword>
<proteinExistence type="predicted"/>
<dbReference type="AlphaFoldDB" id="D0LNI4"/>